<protein>
    <recommendedName>
        <fullName evidence="1">Aminoglycoside phosphotransferase domain-containing protein</fullName>
    </recommendedName>
</protein>
<dbReference type="Gene3D" id="3.90.1200.10">
    <property type="match status" value="1"/>
</dbReference>
<dbReference type="Proteomes" id="UP000604341">
    <property type="component" value="Unassembled WGS sequence"/>
</dbReference>
<evidence type="ECO:0000313" key="2">
    <source>
        <dbReference type="EMBL" id="GGK98653.1"/>
    </source>
</evidence>
<dbReference type="Pfam" id="PF01636">
    <property type="entry name" value="APH"/>
    <property type="match status" value="1"/>
</dbReference>
<feature type="domain" description="Aminoglycoside phosphotransferase" evidence="1">
    <location>
        <begin position="82"/>
        <end position="229"/>
    </location>
</feature>
<keyword evidence="3" id="KW-1185">Reference proteome</keyword>
<gene>
    <name evidence="2" type="ORF">GCM10010844_16100</name>
</gene>
<dbReference type="EMBL" id="BMPE01000002">
    <property type="protein sequence ID" value="GGK98653.1"/>
    <property type="molecule type" value="Genomic_DNA"/>
</dbReference>
<sequence>MSADLNVAREVLGPGARFLARGATCVVFTDGLRVLRAALSGEARLIMQAEVQRALGSPAAPVRGQGVTPDGRTWVLEPHLRGDDIPPAPAGWADLGRALAALHALPGAGWGRLMDRPGPLRGEAATPEDGVRSRLPDVWPLGPTALADQALIRAAPGLLGPVQGQRDAVRAAVRGPVGALHTDLHGGQLLWRGGRLLALLDFGDAARGPLAWDLASAAFFHGWAAAAHVTAAAGEVRSEDVAAFGLLLAQHRAARVRHAQALERAVTFARDCLRRLPPGDLVPLA</sequence>
<proteinExistence type="predicted"/>
<dbReference type="InterPro" id="IPR011009">
    <property type="entry name" value="Kinase-like_dom_sf"/>
</dbReference>
<dbReference type="RefSeq" id="WP_189068450.1">
    <property type="nucleotide sequence ID" value="NZ_BMPE01000002.1"/>
</dbReference>
<accession>A0ABQ2FIN6</accession>
<comment type="caution">
    <text evidence="2">The sequence shown here is derived from an EMBL/GenBank/DDBJ whole genome shotgun (WGS) entry which is preliminary data.</text>
</comment>
<name>A0ABQ2FIN6_9DEIO</name>
<evidence type="ECO:0000313" key="3">
    <source>
        <dbReference type="Proteomes" id="UP000604341"/>
    </source>
</evidence>
<organism evidence="2 3">
    <name type="scientific">Deinococcus radiotolerans</name>
    <dbReference type="NCBI Taxonomy" id="1309407"/>
    <lineage>
        <taxon>Bacteria</taxon>
        <taxon>Thermotogati</taxon>
        <taxon>Deinococcota</taxon>
        <taxon>Deinococci</taxon>
        <taxon>Deinococcales</taxon>
        <taxon>Deinococcaceae</taxon>
        <taxon>Deinococcus</taxon>
    </lineage>
</organism>
<reference evidence="3" key="1">
    <citation type="journal article" date="2019" name="Int. J. Syst. Evol. Microbiol.">
        <title>The Global Catalogue of Microorganisms (GCM) 10K type strain sequencing project: providing services to taxonomists for standard genome sequencing and annotation.</title>
        <authorList>
            <consortium name="The Broad Institute Genomics Platform"/>
            <consortium name="The Broad Institute Genome Sequencing Center for Infectious Disease"/>
            <person name="Wu L."/>
            <person name="Ma J."/>
        </authorList>
    </citation>
    <scope>NUCLEOTIDE SEQUENCE [LARGE SCALE GENOMIC DNA]</scope>
    <source>
        <strain evidence="3">JCM 19173</strain>
    </source>
</reference>
<dbReference type="SUPFAM" id="SSF56112">
    <property type="entry name" value="Protein kinase-like (PK-like)"/>
    <property type="match status" value="1"/>
</dbReference>
<evidence type="ECO:0000259" key="1">
    <source>
        <dbReference type="Pfam" id="PF01636"/>
    </source>
</evidence>
<dbReference type="InterPro" id="IPR002575">
    <property type="entry name" value="Aminoglycoside_PTrfase"/>
</dbReference>